<gene>
    <name evidence="4" type="ordered locus">ANT_28130</name>
</gene>
<dbReference type="InterPro" id="IPR000644">
    <property type="entry name" value="CBS_dom"/>
</dbReference>
<dbReference type="EMBL" id="AP012029">
    <property type="protein sequence ID" value="BAJ64839.1"/>
    <property type="molecule type" value="Genomic_DNA"/>
</dbReference>
<dbReference type="InParanoid" id="E8N196"/>
<evidence type="ECO:0000313" key="5">
    <source>
        <dbReference type="Proteomes" id="UP000008922"/>
    </source>
</evidence>
<dbReference type="InterPro" id="IPR046342">
    <property type="entry name" value="CBS_dom_sf"/>
</dbReference>
<feature type="domain" description="CBS" evidence="3">
    <location>
        <begin position="76"/>
        <end position="133"/>
    </location>
</feature>
<dbReference type="PANTHER" id="PTHR43080">
    <property type="entry name" value="CBS DOMAIN-CONTAINING PROTEIN CBSX3, MITOCHONDRIAL"/>
    <property type="match status" value="1"/>
</dbReference>
<sequence>MQFKVRDWMIDLVVMVEPDLPVTEVLATMRRRYIHSVIVNKSAEHPEYGIITSTDICDKIVAAGRNPAKIKAAEIMSSPIITVSPEMKIDECAKLMSEKGIHHLPVADKAGNVIGMISATDFLVVAEAMGRDGDRSMS</sequence>
<dbReference type="SMART" id="SM00116">
    <property type="entry name" value="CBS"/>
    <property type="match status" value="2"/>
</dbReference>
<reference evidence="4 5" key="1">
    <citation type="submission" date="2010-12" db="EMBL/GenBank/DDBJ databases">
        <title>Whole genome sequence of Anaerolinea thermophila UNI-1.</title>
        <authorList>
            <person name="Narita-Yamada S."/>
            <person name="Kishi E."/>
            <person name="Watanabe Y."/>
            <person name="Takasaki K."/>
            <person name="Ankai A."/>
            <person name="Oguchi A."/>
            <person name="Fukui S."/>
            <person name="Takahashi M."/>
            <person name="Yashiro I."/>
            <person name="Hosoyama A."/>
            <person name="Sekiguchi Y."/>
            <person name="Hanada S."/>
            <person name="Fujita N."/>
        </authorList>
    </citation>
    <scope>NUCLEOTIDE SEQUENCE [LARGE SCALE GENOMIC DNA]</scope>
    <source>
        <strain evidence="5">DSM 14523 / JCM 11388 / NBRC 100420 / UNI-1</strain>
    </source>
</reference>
<accession>E8N196</accession>
<keyword evidence="1 2" id="KW-0129">CBS domain</keyword>
<dbReference type="KEGG" id="atm:ANT_28130"/>
<organism evidence="4 5">
    <name type="scientific">Anaerolinea thermophila (strain DSM 14523 / JCM 11388 / NBRC 100420 / UNI-1)</name>
    <dbReference type="NCBI Taxonomy" id="926569"/>
    <lineage>
        <taxon>Bacteria</taxon>
        <taxon>Bacillati</taxon>
        <taxon>Chloroflexota</taxon>
        <taxon>Anaerolineae</taxon>
        <taxon>Anaerolineales</taxon>
        <taxon>Anaerolineaceae</taxon>
        <taxon>Anaerolinea</taxon>
    </lineage>
</organism>
<dbReference type="RefSeq" id="WP_013561185.1">
    <property type="nucleotide sequence ID" value="NC_014960.1"/>
</dbReference>
<evidence type="ECO:0000313" key="4">
    <source>
        <dbReference type="EMBL" id="BAJ64839.1"/>
    </source>
</evidence>
<dbReference type="SUPFAM" id="SSF54631">
    <property type="entry name" value="CBS-domain pair"/>
    <property type="match status" value="1"/>
</dbReference>
<dbReference type="InterPro" id="IPR051257">
    <property type="entry name" value="Diverse_CBS-Domain"/>
</dbReference>
<protein>
    <recommendedName>
        <fullName evidence="3">CBS domain-containing protein</fullName>
    </recommendedName>
</protein>
<evidence type="ECO:0000259" key="3">
    <source>
        <dbReference type="PROSITE" id="PS51371"/>
    </source>
</evidence>
<keyword evidence="5" id="KW-1185">Reference proteome</keyword>
<name>E8N196_ANATU</name>
<dbReference type="eggNOG" id="COG2905">
    <property type="taxonomic scope" value="Bacteria"/>
</dbReference>
<proteinExistence type="predicted"/>
<dbReference type="STRING" id="926569.ANT_28130"/>
<dbReference type="PROSITE" id="PS51371">
    <property type="entry name" value="CBS"/>
    <property type="match status" value="1"/>
</dbReference>
<dbReference type="AlphaFoldDB" id="E8N196"/>
<dbReference type="Pfam" id="PF00571">
    <property type="entry name" value="CBS"/>
    <property type="match status" value="2"/>
</dbReference>
<dbReference type="Gene3D" id="3.10.580.10">
    <property type="entry name" value="CBS-domain"/>
    <property type="match status" value="1"/>
</dbReference>
<evidence type="ECO:0000256" key="2">
    <source>
        <dbReference type="PROSITE-ProRule" id="PRU00703"/>
    </source>
</evidence>
<dbReference type="Proteomes" id="UP000008922">
    <property type="component" value="Chromosome"/>
</dbReference>
<dbReference type="OrthoDB" id="161457at2"/>
<dbReference type="PANTHER" id="PTHR43080:SF2">
    <property type="entry name" value="CBS DOMAIN-CONTAINING PROTEIN"/>
    <property type="match status" value="1"/>
</dbReference>
<dbReference type="HOGENOM" id="CLU_040681_12_0_0"/>
<evidence type="ECO:0000256" key="1">
    <source>
        <dbReference type="ARBA" id="ARBA00023122"/>
    </source>
</evidence>